<dbReference type="NCBIfam" id="TIGR00196">
    <property type="entry name" value="yjeF_cterm"/>
    <property type="match status" value="1"/>
</dbReference>
<feature type="binding site" evidence="18">
    <location>
        <begin position="172"/>
        <end position="178"/>
    </location>
    <ligand>
        <name>(6S)-NADPHX</name>
        <dbReference type="ChEBI" id="CHEBI:64076"/>
    </ligand>
</feature>
<comment type="subunit">
    <text evidence="17">Homotetramer.</text>
</comment>
<evidence type="ECO:0000256" key="10">
    <source>
        <dbReference type="ARBA" id="ARBA00023027"/>
    </source>
</evidence>
<dbReference type="PANTHER" id="PTHR12592">
    <property type="entry name" value="ATP-DEPENDENT (S)-NAD(P)H-HYDRATE DEHYDRATASE FAMILY MEMBER"/>
    <property type="match status" value="1"/>
</dbReference>
<dbReference type="EC" id="5.1.99.6" evidence="19"/>
<dbReference type="NCBIfam" id="TIGR00197">
    <property type="entry name" value="yjeF_nterm"/>
    <property type="match status" value="1"/>
</dbReference>
<dbReference type="EC" id="4.2.1.136" evidence="19"/>
<evidence type="ECO:0000256" key="2">
    <source>
        <dbReference type="ARBA" id="ARBA00000909"/>
    </source>
</evidence>
<dbReference type="EMBL" id="CP127162">
    <property type="protein sequence ID" value="WIV19599.1"/>
    <property type="molecule type" value="Genomic_DNA"/>
</dbReference>
<feature type="binding site" evidence="17">
    <location>
        <begin position="472"/>
        <end position="476"/>
    </location>
    <ligand>
        <name>AMP</name>
        <dbReference type="ChEBI" id="CHEBI:456215"/>
    </ligand>
</feature>
<dbReference type="HAMAP" id="MF_01966">
    <property type="entry name" value="NADHX_epimerase"/>
    <property type="match status" value="1"/>
</dbReference>
<evidence type="ECO:0000256" key="8">
    <source>
        <dbReference type="ARBA" id="ARBA00022857"/>
    </source>
</evidence>
<evidence type="ECO:0000256" key="6">
    <source>
        <dbReference type="ARBA" id="ARBA00022741"/>
    </source>
</evidence>
<evidence type="ECO:0000256" key="3">
    <source>
        <dbReference type="ARBA" id="ARBA00006001"/>
    </source>
</evidence>
<keyword evidence="11 18" id="KW-0413">Isomerase</keyword>
<comment type="similarity">
    <text evidence="3 19">In the N-terminal section; belongs to the NnrE/AIBP family.</text>
</comment>
<protein>
    <recommendedName>
        <fullName evidence="19">Bifunctional NAD(P)H-hydrate repair enzyme</fullName>
    </recommendedName>
    <alternativeName>
        <fullName evidence="19">Nicotinamide nucleotide repair protein</fullName>
    </alternativeName>
    <domain>
        <recommendedName>
            <fullName evidence="19">ADP-dependent (S)-NAD(P)H-hydrate dehydratase</fullName>
            <ecNumber evidence="19">4.2.1.136</ecNumber>
        </recommendedName>
        <alternativeName>
            <fullName evidence="19">ADP-dependent NAD(P)HX dehydratase</fullName>
        </alternativeName>
    </domain>
    <domain>
        <recommendedName>
            <fullName evidence="19">NAD(P)H-hydrate epimerase</fullName>
            <ecNumber evidence="19">5.1.99.6</ecNumber>
        </recommendedName>
    </domain>
</protein>
<comment type="similarity">
    <text evidence="17">Belongs to the NnrD/CARKD family.</text>
</comment>
<evidence type="ECO:0000259" key="20">
    <source>
        <dbReference type="PROSITE" id="PS51383"/>
    </source>
</evidence>
<keyword evidence="10 17" id="KW-0520">NAD</keyword>
<evidence type="ECO:0000256" key="17">
    <source>
        <dbReference type="HAMAP-Rule" id="MF_01965"/>
    </source>
</evidence>
<dbReference type="InterPro" id="IPR030677">
    <property type="entry name" value="Nnr"/>
</dbReference>
<comment type="function">
    <text evidence="14 19">Bifunctional enzyme that catalyzes the epimerization of the S- and R-forms of NAD(P)HX and the dehydration of the S-form of NAD(P)HX at the expense of ADP, which is converted to AMP. This allows the repair of both epimers of NAD(P)HX, a damaged form of NAD(P)H that is a result of enzymatic or heat-dependent hydration.</text>
</comment>
<dbReference type="InterPro" id="IPR017953">
    <property type="entry name" value="Carbohydrate_kinase_pred_CS"/>
</dbReference>
<keyword evidence="12 17" id="KW-0456">Lyase</keyword>
<feature type="binding site" evidence="17">
    <location>
        <position position="502"/>
    </location>
    <ligand>
        <name>(6S)-NADPHX</name>
        <dbReference type="ChEBI" id="CHEBI:64076"/>
    </ligand>
</feature>
<dbReference type="PROSITE" id="PS51385">
    <property type="entry name" value="YJEF_N"/>
    <property type="match status" value="1"/>
</dbReference>
<keyword evidence="23" id="KW-1185">Reference proteome</keyword>
<feature type="binding site" evidence="17">
    <location>
        <position position="380"/>
    </location>
    <ligand>
        <name>(6S)-NADPHX</name>
        <dbReference type="ChEBI" id="CHEBI:64076"/>
    </ligand>
</feature>
<comment type="function">
    <text evidence="17">Catalyzes the dehydration of the S-form of NAD(P)HX at the expense of ADP, which is converted to AMP. Together with NAD(P)HX epimerase, which catalyzes the epimerization of the S- and R-forms, the enzyme allows the repair of both epimers of NAD(P)HX, a damaged form of NAD(P)H that is a result of enzymatic or heat-dependent hydration.</text>
</comment>
<evidence type="ECO:0000256" key="11">
    <source>
        <dbReference type="ARBA" id="ARBA00023235"/>
    </source>
</evidence>
<comment type="catalytic activity">
    <reaction evidence="16 17 19">
        <text>(6S)-NADPHX + ADP = AMP + phosphate + NADPH + H(+)</text>
        <dbReference type="Rhea" id="RHEA:32235"/>
        <dbReference type="ChEBI" id="CHEBI:15378"/>
        <dbReference type="ChEBI" id="CHEBI:43474"/>
        <dbReference type="ChEBI" id="CHEBI:57783"/>
        <dbReference type="ChEBI" id="CHEBI:64076"/>
        <dbReference type="ChEBI" id="CHEBI:456215"/>
        <dbReference type="ChEBI" id="CHEBI:456216"/>
        <dbReference type="EC" id="4.2.1.136"/>
    </reaction>
</comment>
<comment type="catalytic activity">
    <reaction evidence="15 17 19">
        <text>(6S)-NADHX + ADP = AMP + phosphate + NADH + H(+)</text>
        <dbReference type="Rhea" id="RHEA:32223"/>
        <dbReference type="ChEBI" id="CHEBI:15378"/>
        <dbReference type="ChEBI" id="CHEBI:43474"/>
        <dbReference type="ChEBI" id="CHEBI:57945"/>
        <dbReference type="ChEBI" id="CHEBI:64074"/>
        <dbReference type="ChEBI" id="CHEBI:456215"/>
        <dbReference type="ChEBI" id="CHEBI:456216"/>
        <dbReference type="EC" id="4.2.1.136"/>
    </reaction>
</comment>
<feature type="domain" description="YjeF N-terminal" evidence="21">
    <location>
        <begin position="9"/>
        <end position="258"/>
    </location>
</feature>
<dbReference type="PANTHER" id="PTHR12592:SF0">
    <property type="entry name" value="ATP-DEPENDENT (S)-NAD(P)H-HYDRATE DEHYDRATASE"/>
    <property type="match status" value="1"/>
</dbReference>
<evidence type="ECO:0000256" key="18">
    <source>
        <dbReference type="HAMAP-Rule" id="MF_01966"/>
    </source>
</evidence>
<evidence type="ECO:0000256" key="19">
    <source>
        <dbReference type="PIRNR" id="PIRNR017184"/>
    </source>
</evidence>
<name>A0ABY8X6J8_9BACL</name>
<evidence type="ECO:0000313" key="22">
    <source>
        <dbReference type="EMBL" id="WIV19599.1"/>
    </source>
</evidence>
<gene>
    <name evidence="17" type="primary">nnrD</name>
    <name evidence="18" type="synonym">nnrE</name>
    <name evidence="22" type="ORF">QPK24_02295</name>
</gene>
<evidence type="ECO:0000313" key="23">
    <source>
        <dbReference type="Proteomes" id="UP001236415"/>
    </source>
</evidence>
<feature type="binding site" evidence="18">
    <location>
        <begin position="101"/>
        <end position="105"/>
    </location>
    <ligand>
        <name>(6S)-NADPHX</name>
        <dbReference type="ChEBI" id="CHEBI:64076"/>
    </ligand>
</feature>
<dbReference type="Gene3D" id="3.40.50.10260">
    <property type="entry name" value="YjeF N-terminal domain"/>
    <property type="match status" value="1"/>
</dbReference>
<dbReference type="PROSITE" id="PS51383">
    <property type="entry name" value="YJEF_C_3"/>
    <property type="match status" value="1"/>
</dbReference>
<keyword evidence="5 18" id="KW-0479">Metal-binding</keyword>
<dbReference type="Gene3D" id="3.40.1190.20">
    <property type="match status" value="1"/>
</dbReference>
<dbReference type="InterPro" id="IPR036652">
    <property type="entry name" value="YjeF_N_dom_sf"/>
</dbReference>
<evidence type="ECO:0000256" key="15">
    <source>
        <dbReference type="ARBA" id="ARBA00048238"/>
    </source>
</evidence>
<feature type="binding site" evidence="18">
    <location>
        <position position="204"/>
    </location>
    <ligand>
        <name>K(+)</name>
        <dbReference type="ChEBI" id="CHEBI:29103"/>
    </ligand>
</feature>
<evidence type="ECO:0000256" key="16">
    <source>
        <dbReference type="ARBA" id="ARBA00049209"/>
    </source>
</evidence>
<feature type="binding site" evidence="18">
    <location>
        <position position="201"/>
    </location>
    <ligand>
        <name>(6S)-NADPHX</name>
        <dbReference type="ChEBI" id="CHEBI:64076"/>
    </ligand>
</feature>
<dbReference type="PROSITE" id="PS01050">
    <property type="entry name" value="YJEF_C_2"/>
    <property type="match status" value="1"/>
</dbReference>
<comment type="cofactor">
    <cofactor evidence="18 19">
        <name>K(+)</name>
        <dbReference type="ChEBI" id="CHEBI:29103"/>
    </cofactor>
    <text evidence="18 19">Binds 1 potassium ion per subunit.</text>
</comment>
<keyword evidence="6 17" id="KW-0547">Nucleotide-binding</keyword>
<evidence type="ECO:0000256" key="4">
    <source>
        <dbReference type="ARBA" id="ARBA00009524"/>
    </source>
</evidence>
<feature type="binding site" evidence="18">
    <location>
        <position position="168"/>
    </location>
    <ligand>
        <name>K(+)</name>
        <dbReference type="ChEBI" id="CHEBI:29103"/>
    </ligand>
</feature>
<evidence type="ECO:0000256" key="9">
    <source>
        <dbReference type="ARBA" id="ARBA00022958"/>
    </source>
</evidence>
<feature type="domain" description="YjeF C-terminal" evidence="20">
    <location>
        <begin position="274"/>
        <end position="555"/>
    </location>
</feature>
<dbReference type="InterPro" id="IPR029056">
    <property type="entry name" value="Ribokinase-like"/>
</dbReference>
<evidence type="ECO:0000256" key="14">
    <source>
        <dbReference type="ARBA" id="ARBA00025153"/>
    </source>
</evidence>
<dbReference type="RefSeq" id="WP_285745813.1">
    <property type="nucleotide sequence ID" value="NZ_CP127162.1"/>
</dbReference>
<evidence type="ECO:0000256" key="7">
    <source>
        <dbReference type="ARBA" id="ARBA00022840"/>
    </source>
</evidence>
<evidence type="ECO:0000259" key="21">
    <source>
        <dbReference type="PROSITE" id="PS51385"/>
    </source>
</evidence>
<comment type="similarity">
    <text evidence="4 19">In the C-terminal section; belongs to the NnrD/CARKD family.</text>
</comment>
<dbReference type="CDD" id="cd01171">
    <property type="entry name" value="YXKO-related"/>
    <property type="match status" value="1"/>
</dbReference>
<organism evidence="22 23">
    <name type="scientific">Paenibacillus polygoni</name>
    <dbReference type="NCBI Taxonomy" id="3050112"/>
    <lineage>
        <taxon>Bacteria</taxon>
        <taxon>Bacillati</taxon>
        <taxon>Bacillota</taxon>
        <taxon>Bacilli</taxon>
        <taxon>Bacillales</taxon>
        <taxon>Paenibacillaceae</taxon>
        <taxon>Paenibacillus</taxon>
    </lineage>
</organism>
<dbReference type="SUPFAM" id="SSF53613">
    <property type="entry name" value="Ribokinase-like"/>
    <property type="match status" value="1"/>
</dbReference>
<evidence type="ECO:0000256" key="1">
    <source>
        <dbReference type="ARBA" id="ARBA00000013"/>
    </source>
</evidence>
<dbReference type="InterPro" id="IPR000631">
    <property type="entry name" value="CARKD"/>
</dbReference>
<comment type="similarity">
    <text evidence="18">Belongs to the NnrE/AIBP family.</text>
</comment>
<reference evidence="22 23" key="1">
    <citation type="submission" date="2023-06" db="EMBL/GenBank/DDBJ databases">
        <title>Paenibacillus polygonum sp. nov., an endophytic bacterium, isolated from Polygonum lapathifolium L. in Nanji Wetland National Nature Reserve, South of Poyang Lake, Jiangxi Province, China.</title>
        <authorList>
            <person name="Yu Z."/>
        </authorList>
    </citation>
    <scope>NUCLEOTIDE SEQUENCE [LARGE SCALE GENOMIC DNA]</scope>
    <source>
        <strain evidence="22 23">C31</strain>
    </source>
</reference>
<feature type="binding site" evidence="18">
    <location>
        <position position="102"/>
    </location>
    <ligand>
        <name>K(+)</name>
        <dbReference type="ChEBI" id="CHEBI:29103"/>
    </ligand>
</feature>
<feature type="binding site" evidence="17">
    <location>
        <position position="501"/>
    </location>
    <ligand>
        <name>AMP</name>
        <dbReference type="ChEBI" id="CHEBI:456215"/>
    </ligand>
</feature>
<proteinExistence type="inferred from homology"/>
<evidence type="ECO:0000256" key="12">
    <source>
        <dbReference type="ARBA" id="ARBA00023239"/>
    </source>
</evidence>
<dbReference type="Pfam" id="PF03853">
    <property type="entry name" value="YjeF_N"/>
    <property type="match status" value="1"/>
</dbReference>
<evidence type="ECO:0000256" key="13">
    <source>
        <dbReference type="ARBA" id="ARBA00023268"/>
    </source>
</evidence>
<feature type="binding site" evidence="17">
    <location>
        <position position="435"/>
    </location>
    <ligand>
        <name>(6S)-NADPHX</name>
        <dbReference type="ChEBI" id="CHEBI:64076"/>
    </ligand>
</feature>
<keyword evidence="7 17" id="KW-0067">ATP-binding</keyword>
<keyword evidence="8 17" id="KW-0521">NADP</keyword>
<comment type="function">
    <text evidence="18">Catalyzes the epimerization of the S- and R-forms of NAD(P)HX, a damaged form of NAD(P)H that is a result of enzymatic or heat-dependent hydration. This is a prerequisite for the S-specific NAD(P)H-hydrate dehydratase to allow the repair of both epimers of NAD(P)HX.</text>
</comment>
<dbReference type="Pfam" id="PF01256">
    <property type="entry name" value="Carb_kinase"/>
    <property type="match status" value="1"/>
</dbReference>
<dbReference type="HAMAP" id="MF_01965">
    <property type="entry name" value="NADHX_dehydratase"/>
    <property type="match status" value="1"/>
</dbReference>
<dbReference type="PIRSF" id="PIRSF017184">
    <property type="entry name" value="Nnr"/>
    <property type="match status" value="1"/>
</dbReference>
<comment type="catalytic activity">
    <reaction evidence="2 18 19">
        <text>(6R)-NADPHX = (6S)-NADPHX</text>
        <dbReference type="Rhea" id="RHEA:32227"/>
        <dbReference type="ChEBI" id="CHEBI:64076"/>
        <dbReference type="ChEBI" id="CHEBI:64077"/>
        <dbReference type="EC" id="5.1.99.6"/>
    </reaction>
</comment>
<dbReference type="InterPro" id="IPR004443">
    <property type="entry name" value="YjeF_N_dom"/>
</dbReference>
<comment type="cofactor">
    <cofactor evidence="17">
        <name>Mg(2+)</name>
        <dbReference type="ChEBI" id="CHEBI:18420"/>
    </cofactor>
</comment>
<dbReference type="Proteomes" id="UP001236415">
    <property type="component" value="Chromosome"/>
</dbReference>
<feature type="binding site" evidence="18">
    <location>
        <position position="183"/>
    </location>
    <ligand>
        <name>(6S)-NADPHX</name>
        <dbReference type="ChEBI" id="CHEBI:64076"/>
    </ligand>
</feature>
<evidence type="ECO:0000256" key="5">
    <source>
        <dbReference type="ARBA" id="ARBA00022723"/>
    </source>
</evidence>
<sequence length="555" mass="58957">MYVVTAEQMRELDEHVIGSWGVPSVCLMENAGKALAEEVLHFCQNRQSKEQVTNGNPLISDEARVAFDRWKGTRGQISNDAFSRGEKTFAEHWYILVGKGNNGGDGLVAARHLWEAGVGITLVFAECPKGLSEEALLEYYTAEAMGIPSILFTEQGDVTFTGGTGIIDALLGTGSKGAPRHAYASLIQAANDSGLPIISADIPSGLHADTGTLYEPHIRAERTVCFALLKRGLTQFPGAEAAGQIKVRSVGIPPQLAEGRFRETVYLLTEDVLSEKLKVDLTQRRAEDGHKGTYGHVLLVAGTLAMSGAGLLSCRAALRSGSGLVTWALPSELLPHVIGAVPELMLAAAAEGMHGTWNRASAQNIIKLAENRDVIAIGPGLGRFEEDTDWLSQIYKETDLPMVIDADGLNMLAEAGSDFFKHIDSRKAPVILTPHPGEMARLAGVSTQEIQQNRIDHALSYSAKSGVTLVLKGSRTVIATPEGNAYINMTGHAGMGTGGTGDVLTGVIASLLAQGYSAEQAAAFGVYLHGKAGETAAMMRTHPAGVMAGDLTEYL</sequence>
<keyword evidence="9 18" id="KW-0630">Potassium</keyword>
<accession>A0ABY8X6J8</accession>
<comment type="catalytic activity">
    <reaction evidence="1 18 19">
        <text>(6R)-NADHX = (6S)-NADHX</text>
        <dbReference type="Rhea" id="RHEA:32215"/>
        <dbReference type="ChEBI" id="CHEBI:64074"/>
        <dbReference type="ChEBI" id="CHEBI:64075"/>
        <dbReference type="EC" id="5.1.99.6"/>
    </reaction>
</comment>
<dbReference type="SUPFAM" id="SSF64153">
    <property type="entry name" value="YjeF N-terminal domain-like"/>
    <property type="match status" value="1"/>
</dbReference>
<keyword evidence="13" id="KW-0511">Multifunctional enzyme</keyword>
<feature type="binding site" evidence="17">
    <location>
        <position position="309"/>
    </location>
    <ligand>
        <name>(6S)-NADPHX</name>
        <dbReference type="ChEBI" id="CHEBI:64076"/>
    </ligand>
</feature>